<dbReference type="EC" id="2.7.4.8" evidence="3 11"/>
<evidence type="ECO:0000256" key="6">
    <source>
        <dbReference type="ARBA" id="ARBA00022741"/>
    </source>
</evidence>
<keyword evidence="14" id="KW-1185">Reference proteome</keyword>
<dbReference type="InterPro" id="IPR008144">
    <property type="entry name" value="Guanylate_kin-like_dom"/>
</dbReference>
<dbReference type="GO" id="GO:0005829">
    <property type="term" value="C:cytosol"/>
    <property type="evidence" value="ECO:0007669"/>
    <property type="project" value="TreeGrafter"/>
</dbReference>
<dbReference type="CDD" id="cd00071">
    <property type="entry name" value="GMPK"/>
    <property type="match status" value="1"/>
</dbReference>
<evidence type="ECO:0000256" key="1">
    <source>
        <dbReference type="ARBA" id="ARBA00003531"/>
    </source>
</evidence>
<dbReference type="SMART" id="SM00072">
    <property type="entry name" value="GuKc"/>
    <property type="match status" value="1"/>
</dbReference>
<dbReference type="InterPro" id="IPR020590">
    <property type="entry name" value="Guanylate_kinase_CS"/>
</dbReference>
<keyword evidence="7 11" id="KW-0418">Kinase</keyword>
<gene>
    <name evidence="11" type="primary">gmk</name>
    <name evidence="13" type="ORF">BK816_04365</name>
</gene>
<feature type="domain" description="Guanylate kinase-like" evidence="12">
    <location>
        <begin position="2"/>
        <end position="181"/>
    </location>
</feature>
<comment type="similarity">
    <text evidence="2 11">Belongs to the guanylate kinase family.</text>
</comment>
<dbReference type="PROSITE" id="PS50052">
    <property type="entry name" value="GUANYLATE_KINASE_2"/>
    <property type="match status" value="1"/>
</dbReference>
<dbReference type="InterPro" id="IPR017665">
    <property type="entry name" value="Guanylate_kinase"/>
</dbReference>
<dbReference type="Gene3D" id="3.40.50.300">
    <property type="entry name" value="P-loop containing nucleotide triphosphate hydrolases"/>
    <property type="match status" value="1"/>
</dbReference>
<keyword evidence="5 11" id="KW-0808">Transferase</keyword>
<reference evidence="13 14" key="1">
    <citation type="submission" date="2016-10" db="EMBL/GenBank/DDBJ databases">
        <title>Actinomyces aegypiusis sp. nov., isolated from the Aegypius monachus in Qinghai Tibet Plateau China.</title>
        <authorList>
            <person name="Wang Y."/>
        </authorList>
    </citation>
    <scope>NUCLEOTIDE SEQUENCE [LARGE SCALE GENOMIC DNA]</scope>
    <source>
        <strain evidence="13 14">VUL4_3</strain>
    </source>
</reference>
<evidence type="ECO:0000256" key="4">
    <source>
        <dbReference type="ARBA" id="ARBA00016296"/>
    </source>
</evidence>
<comment type="catalytic activity">
    <reaction evidence="10 11">
        <text>GMP + ATP = GDP + ADP</text>
        <dbReference type="Rhea" id="RHEA:20780"/>
        <dbReference type="ChEBI" id="CHEBI:30616"/>
        <dbReference type="ChEBI" id="CHEBI:58115"/>
        <dbReference type="ChEBI" id="CHEBI:58189"/>
        <dbReference type="ChEBI" id="CHEBI:456216"/>
        <dbReference type="EC" id="2.7.4.8"/>
    </reaction>
</comment>
<dbReference type="InterPro" id="IPR027417">
    <property type="entry name" value="P-loop_NTPase"/>
</dbReference>
<dbReference type="Proteomes" id="UP000176288">
    <property type="component" value="Chromosome"/>
</dbReference>
<dbReference type="STRING" id="1912795.BK816_04365"/>
<dbReference type="HAMAP" id="MF_00328">
    <property type="entry name" value="Guanylate_kinase"/>
    <property type="match status" value="1"/>
</dbReference>
<evidence type="ECO:0000256" key="11">
    <source>
        <dbReference type="HAMAP-Rule" id="MF_00328"/>
    </source>
</evidence>
<evidence type="ECO:0000256" key="10">
    <source>
        <dbReference type="ARBA" id="ARBA00048594"/>
    </source>
</evidence>
<evidence type="ECO:0000256" key="2">
    <source>
        <dbReference type="ARBA" id="ARBA00005790"/>
    </source>
</evidence>
<dbReference type="Pfam" id="PF00625">
    <property type="entry name" value="Guanylate_kin"/>
    <property type="match status" value="1"/>
</dbReference>
<name>A0A1D9MJZ7_9ACTO</name>
<sequence>MNQLTVVAGPTAVGKGTVLRLLAQQHPEIYFSVSATTRDPRPGEVDGQHYHFVTEAEFDELVASNQMLEWAVVHGKHRYGTMRAPIMEALAAGKPAIVEIDLAGARQIRESMPEAKHVFIAPPTFEDLAKRLATRGTESDEERERRLATAKVELAAQAEFDRVIVNDTVENCALALASFMGLD</sequence>
<evidence type="ECO:0000259" key="12">
    <source>
        <dbReference type="PROSITE" id="PS50052"/>
    </source>
</evidence>
<dbReference type="KEGG" id="avu:BK816_04365"/>
<dbReference type="GO" id="GO:0005524">
    <property type="term" value="F:ATP binding"/>
    <property type="evidence" value="ECO:0007669"/>
    <property type="project" value="UniProtKB-UniRule"/>
</dbReference>
<dbReference type="PANTHER" id="PTHR23117">
    <property type="entry name" value="GUANYLATE KINASE-RELATED"/>
    <property type="match status" value="1"/>
</dbReference>
<proteinExistence type="inferred from homology"/>
<evidence type="ECO:0000256" key="8">
    <source>
        <dbReference type="ARBA" id="ARBA00022840"/>
    </source>
</evidence>
<dbReference type="GO" id="GO:0004385">
    <property type="term" value="F:GMP kinase activity"/>
    <property type="evidence" value="ECO:0007669"/>
    <property type="project" value="UniProtKB-UniRule"/>
</dbReference>
<dbReference type="RefSeq" id="WP_071164091.1">
    <property type="nucleotide sequence ID" value="NZ_CP017812.1"/>
</dbReference>
<evidence type="ECO:0000256" key="3">
    <source>
        <dbReference type="ARBA" id="ARBA00012961"/>
    </source>
</evidence>
<dbReference type="PANTHER" id="PTHR23117:SF13">
    <property type="entry name" value="GUANYLATE KINASE"/>
    <property type="match status" value="1"/>
</dbReference>
<dbReference type="EMBL" id="CP017812">
    <property type="protein sequence ID" value="AOZ72625.1"/>
    <property type="molecule type" value="Genomic_DNA"/>
</dbReference>
<evidence type="ECO:0000313" key="13">
    <source>
        <dbReference type="EMBL" id="AOZ72625.1"/>
    </source>
</evidence>
<evidence type="ECO:0000313" key="14">
    <source>
        <dbReference type="Proteomes" id="UP000176288"/>
    </source>
</evidence>
<keyword evidence="6 11" id="KW-0547">Nucleotide-binding</keyword>
<evidence type="ECO:0000256" key="7">
    <source>
        <dbReference type="ARBA" id="ARBA00022777"/>
    </source>
</evidence>
<comment type="function">
    <text evidence="1 11">Essential for recycling GMP and indirectly, cGMP.</text>
</comment>
<feature type="binding site" evidence="11">
    <location>
        <begin position="9"/>
        <end position="16"/>
    </location>
    <ligand>
        <name>ATP</name>
        <dbReference type="ChEBI" id="CHEBI:30616"/>
    </ligand>
</feature>
<comment type="subcellular location">
    <subcellularLocation>
        <location evidence="11">Cytoplasm</location>
    </subcellularLocation>
</comment>
<dbReference type="PROSITE" id="PS00856">
    <property type="entry name" value="GUANYLATE_KINASE_1"/>
    <property type="match status" value="1"/>
</dbReference>
<protein>
    <recommendedName>
        <fullName evidence="4 11">Guanylate kinase</fullName>
        <ecNumber evidence="3 11">2.7.4.8</ecNumber>
    </recommendedName>
    <alternativeName>
        <fullName evidence="9 11">GMP kinase</fullName>
    </alternativeName>
</protein>
<organism evidence="13 14">
    <name type="scientific">Boudabousia tangfeifanii</name>
    <dbReference type="NCBI Taxonomy" id="1912795"/>
    <lineage>
        <taxon>Bacteria</taxon>
        <taxon>Bacillati</taxon>
        <taxon>Actinomycetota</taxon>
        <taxon>Actinomycetes</taxon>
        <taxon>Actinomycetales</taxon>
        <taxon>Actinomycetaceae</taxon>
        <taxon>Boudabousia</taxon>
    </lineage>
</organism>
<dbReference type="SUPFAM" id="SSF52540">
    <property type="entry name" value="P-loop containing nucleoside triphosphate hydrolases"/>
    <property type="match status" value="1"/>
</dbReference>
<evidence type="ECO:0000256" key="5">
    <source>
        <dbReference type="ARBA" id="ARBA00022679"/>
    </source>
</evidence>
<dbReference type="NCBIfam" id="TIGR03263">
    <property type="entry name" value="guanyl_kin"/>
    <property type="match status" value="1"/>
</dbReference>
<dbReference type="OrthoDB" id="9808150at2"/>
<dbReference type="Gene3D" id="3.30.63.10">
    <property type="entry name" value="Guanylate Kinase phosphate binding domain"/>
    <property type="match status" value="1"/>
</dbReference>
<accession>A0A1D9MJZ7</accession>
<dbReference type="InterPro" id="IPR008145">
    <property type="entry name" value="GK/Ca_channel_bsu"/>
</dbReference>
<evidence type="ECO:0000256" key="9">
    <source>
        <dbReference type="ARBA" id="ARBA00030128"/>
    </source>
</evidence>
<dbReference type="AlphaFoldDB" id="A0A1D9MJZ7"/>
<keyword evidence="11" id="KW-0963">Cytoplasm</keyword>
<keyword evidence="8 11" id="KW-0067">ATP-binding</keyword>
<dbReference type="FunFam" id="3.30.63.10:FF:000002">
    <property type="entry name" value="Guanylate kinase 1"/>
    <property type="match status" value="1"/>
</dbReference>